<proteinExistence type="predicted"/>
<evidence type="ECO:0000313" key="1">
    <source>
        <dbReference type="EMBL" id="QCP36159.1"/>
    </source>
</evidence>
<evidence type="ECO:0000313" key="2">
    <source>
        <dbReference type="Proteomes" id="UP000298653"/>
    </source>
</evidence>
<organism evidence="1 2">
    <name type="scientific">Anaerostipes rhamnosivorans</name>
    <dbReference type="NCBI Taxonomy" id="1229621"/>
    <lineage>
        <taxon>Bacteria</taxon>
        <taxon>Bacillati</taxon>
        <taxon>Bacillota</taxon>
        <taxon>Clostridia</taxon>
        <taxon>Lachnospirales</taxon>
        <taxon>Lachnospiraceae</taxon>
        <taxon>Anaerostipes</taxon>
    </lineage>
</organism>
<dbReference type="AlphaFoldDB" id="A0A4P8ILV9"/>
<dbReference type="KEGG" id="arf:AR1Y2_2705"/>
<keyword evidence="2" id="KW-1185">Reference proteome</keyword>
<dbReference type="Proteomes" id="UP000298653">
    <property type="component" value="Chromosome"/>
</dbReference>
<accession>A0A4P8ILV9</accession>
<protein>
    <submittedName>
        <fullName evidence="1">Uncharacterized protein</fullName>
    </submittedName>
</protein>
<sequence>MYEEFIPWWSCPECGSRDFEIEELAVEIEYGLTDGYKCKECGHREIVPYPNM</sequence>
<name>A0A4P8ILV9_9FIRM</name>
<dbReference type="RefSeq" id="WP_175403657.1">
    <property type="nucleotide sequence ID" value="NZ_CP040058.1"/>
</dbReference>
<dbReference type="EMBL" id="CP040058">
    <property type="protein sequence ID" value="QCP36159.1"/>
    <property type="molecule type" value="Genomic_DNA"/>
</dbReference>
<gene>
    <name evidence="1" type="ORF">AR1Y2_2705</name>
</gene>
<reference evidence="1 2" key="1">
    <citation type="submission" date="2019-05" db="EMBL/GenBank/DDBJ databases">
        <title>Complete genome sequencing of Anaerostipes rhamnosivorans.</title>
        <authorList>
            <person name="Bui T.P.N."/>
            <person name="de Vos W.M."/>
        </authorList>
    </citation>
    <scope>NUCLEOTIDE SEQUENCE [LARGE SCALE GENOMIC DNA]</scope>
    <source>
        <strain evidence="1 2">1y2</strain>
    </source>
</reference>